<organism evidence="1">
    <name type="scientific">Dichomitus squalens</name>
    <dbReference type="NCBI Taxonomy" id="114155"/>
    <lineage>
        <taxon>Eukaryota</taxon>
        <taxon>Fungi</taxon>
        <taxon>Dikarya</taxon>
        <taxon>Basidiomycota</taxon>
        <taxon>Agaricomycotina</taxon>
        <taxon>Agaricomycetes</taxon>
        <taxon>Polyporales</taxon>
        <taxon>Polyporaceae</taxon>
        <taxon>Dichomitus</taxon>
    </lineage>
</organism>
<dbReference type="EMBL" id="ML143534">
    <property type="protein sequence ID" value="TBU22624.1"/>
    <property type="molecule type" value="Genomic_DNA"/>
</dbReference>
<dbReference type="Proteomes" id="UP000292957">
    <property type="component" value="Unassembled WGS sequence"/>
</dbReference>
<dbReference type="AlphaFoldDB" id="A0A4Q9M6I2"/>
<proteinExistence type="predicted"/>
<dbReference type="OrthoDB" id="2757268at2759"/>
<gene>
    <name evidence="1" type="ORF">BD311DRAFT_675659</name>
</gene>
<evidence type="ECO:0000313" key="1">
    <source>
        <dbReference type="EMBL" id="TBU22624.1"/>
    </source>
</evidence>
<dbReference type="InterPro" id="IPR046521">
    <property type="entry name" value="DUF6698"/>
</dbReference>
<name>A0A4Q9M6I2_9APHY</name>
<protein>
    <submittedName>
        <fullName evidence="1">Uncharacterized protein</fullName>
    </submittedName>
</protein>
<feature type="non-terminal residue" evidence="1">
    <location>
        <position position="1"/>
    </location>
</feature>
<accession>A0A4Q9M6I2</accession>
<reference evidence="1" key="1">
    <citation type="submission" date="2019-01" db="EMBL/GenBank/DDBJ databases">
        <title>Draft genome sequences of three monokaryotic isolates of the white-rot basidiomycete fungus Dichomitus squalens.</title>
        <authorList>
            <consortium name="DOE Joint Genome Institute"/>
            <person name="Lopez S.C."/>
            <person name="Andreopoulos B."/>
            <person name="Pangilinan J."/>
            <person name="Lipzen A."/>
            <person name="Riley R."/>
            <person name="Ahrendt S."/>
            <person name="Ng V."/>
            <person name="Barry K."/>
            <person name="Daum C."/>
            <person name="Grigoriev I.V."/>
            <person name="Hilden K.S."/>
            <person name="Makela M.R."/>
            <person name="de Vries R.P."/>
        </authorList>
    </citation>
    <scope>NUCLEOTIDE SEQUENCE [LARGE SCALE GENOMIC DNA]</scope>
    <source>
        <strain evidence="1">OM18370.1</strain>
    </source>
</reference>
<dbReference type="Pfam" id="PF20414">
    <property type="entry name" value="DUF6698"/>
    <property type="match status" value="1"/>
</dbReference>
<sequence length="195" mass="22399">FSVTVLNLMCHIPQFAHLNIGHIKKSDHGWKNDITVHLLCPMQLILTFDCDPAQFRTDVCNAKIEIHCDNFFAVLYNTDMHDSDNFLDGLFCGPLLCKTFEWLFCGHKVARGLLQYGDKTSGRELFLTAYKICQVMPQMIAYAACIVSCHDGTFDMPAFHMNVVMSFIPDEWAEDTLAWWDKYVALYNVISIHTY</sequence>